<organism evidence="2 3">
    <name type="scientific">Marasmiellus scandens</name>
    <dbReference type="NCBI Taxonomy" id="2682957"/>
    <lineage>
        <taxon>Eukaryota</taxon>
        <taxon>Fungi</taxon>
        <taxon>Dikarya</taxon>
        <taxon>Basidiomycota</taxon>
        <taxon>Agaricomycotina</taxon>
        <taxon>Agaricomycetes</taxon>
        <taxon>Agaricomycetidae</taxon>
        <taxon>Agaricales</taxon>
        <taxon>Marasmiineae</taxon>
        <taxon>Omphalotaceae</taxon>
        <taxon>Marasmiellus</taxon>
    </lineage>
</organism>
<sequence length="369" mass="41619">MYNPSSYVPTPLPAPNSPEIEQLLTRPTVLSAYRLCYEEEQRLNLAGENDNIRNIRVLGWMFIFATTHSMLVELALAVTSCSGNSEKYSDLGRFFIDFWIRPFRKYKGRTPHTSGHVSRPSFATVADAVKSNLKPYPEDHSSAKKNALIRDGFRCVVSGRYDEPSVASTDELKQRAVKGEIRLTGVTQCAHIICSSTNLDIENNEKKKDYAATAWAVLQRFGYTQIFKELNGTGIHRLQNVLTLHTDYHDLFDTLQLWLEPRADNDSYRVGGTRPWVLRELPTDIRFENHSPLVGNEHVLKLPSKEYLALHAACAKVANLSGAADHLDRLDRDRESGTVLAYDGSSMDVMNYALWDALGNLPRSRVIMA</sequence>
<gene>
    <name evidence="2" type="ORF">VKT23_015166</name>
</gene>
<dbReference type="InterPro" id="IPR003615">
    <property type="entry name" value="HNH_nuc"/>
</dbReference>
<name>A0ABR1IZ09_9AGAR</name>
<evidence type="ECO:0000313" key="2">
    <source>
        <dbReference type="EMBL" id="KAK7444848.1"/>
    </source>
</evidence>
<evidence type="ECO:0000313" key="3">
    <source>
        <dbReference type="Proteomes" id="UP001498398"/>
    </source>
</evidence>
<proteinExistence type="predicted"/>
<protein>
    <recommendedName>
        <fullName evidence="1">HNH nuclease domain-containing protein</fullName>
    </recommendedName>
</protein>
<dbReference type="EMBL" id="JBANRG010000049">
    <property type="protein sequence ID" value="KAK7444848.1"/>
    <property type="molecule type" value="Genomic_DNA"/>
</dbReference>
<dbReference type="Proteomes" id="UP001498398">
    <property type="component" value="Unassembled WGS sequence"/>
</dbReference>
<evidence type="ECO:0000259" key="1">
    <source>
        <dbReference type="Pfam" id="PF13391"/>
    </source>
</evidence>
<reference evidence="2 3" key="1">
    <citation type="submission" date="2024-01" db="EMBL/GenBank/DDBJ databases">
        <title>A draft genome for the cacao thread blight pathogen Marasmiellus scandens.</title>
        <authorList>
            <person name="Baruah I.K."/>
            <person name="Leung J."/>
            <person name="Bukari Y."/>
            <person name="Amoako-Attah I."/>
            <person name="Meinhardt L.W."/>
            <person name="Bailey B.A."/>
            <person name="Cohen S.P."/>
        </authorList>
    </citation>
    <scope>NUCLEOTIDE SEQUENCE [LARGE SCALE GENOMIC DNA]</scope>
    <source>
        <strain evidence="2 3">GH-19</strain>
    </source>
</reference>
<comment type="caution">
    <text evidence="2">The sequence shown here is derived from an EMBL/GenBank/DDBJ whole genome shotgun (WGS) entry which is preliminary data.</text>
</comment>
<feature type="domain" description="HNH nuclease" evidence="1">
    <location>
        <begin position="155"/>
        <end position="256"/>
    </location>
</feature>
<dbReference type="Pfam" id="PF13391">
    <property type="entry name" value="HNH_2"/>
    <property type="match status" value="1"/>
</dbReference>
<accession>A0ABR1IZ09</accession>
<keyword evidence="3" id="KW-1185">Reference proteome</keyword>